<evidence type="ECO:0000313" key="1">
    <source>
        <dbReference type="EMBL" id="OCX24801.1"/>
    </source>
</evidence>
<name>A0A1C2ED81_9PSED</name>
<protein>
    <submittedName>
        <fullName evidence="1">Uncharacterized protein</fullName>
    </submittedName>
</protein>
<proteinExistence type="predicted"/>
<comment type="caution">
    <text evidence="1">The sequence shown here is derived from an EMBL/GenBank/DDBJ whole genome shotgun (WGS) entry which is preliminary data.</text>
</comment>
<reference evidence="1 2" key="1">
    <citation type="submission" date="2016-08" db="EMBL/GenBank/DDBJ databases">
        <title>Whole genome sequence of Pseudomonas graminis strain UASWS1507, a potential biological control agent for agriculture.</title>
        <authorList>
            <person name="Crovadore J."/>
            <person name="Calmin G."/>
            <person name="Chablais R."/>
            <person name="Cochard B."/>
            <person name="Lefort F."/>
        </authorList>
    </citation>
    <scope>NUCLEOTIDE SEQUENCE [LARGE SCALE GENOMIC DNA]</scope>
    <source>
        <strain evidence="1 2">UASWS1507</strain>
    </source>
</reference>
<dbReference type="Proteomes" id="UP000095143">
    <property type="component" value="Unassembled WGS sequence"/>
</dbReference>
<evidence type="ECO:0000313" key="2">
    <source>
        <dbReference type="Proteomes" id="UP000095143"/>
    </source>
</evidence>
<organism evidence="1 2">
    <name type="scientific">Pseudomonas graminis</name>
    <dbReference type="NCBI Taxonomy" id="158627"/>
    <lineage>
        <taxon>Bacteria</taxon>
        <taxon>Pseudomonadati</taxon>
        <taxon>Pseudomonadota</taxon>
        <taxon>Gammaproteobacteria</taxon>
        <taxon>Pseudomonadales</taxon>
        <taxon>Pseudomonadaceae</taxon>
        <taxon>Pseudomonas</taxon>
    </lineage>
</organism>
<dbReference type="EMBL" id="MDEN01000053">
    <property type="protein sequence ID" value="OCX24801.1"/>
    <property type="molecule type" value="Genomic_DNA"/>
</dbReference>
<sequence length="91" mass="10036">MTHSTQSTPTTALDRGMPTELESYQHQCLMLLDELQEAWSDIRRLKADAHTLIAINDGLKAELKALKLASTAQPMESDVALVGTSSRQQAR</sequence>
<gene>
    <name evidence="1" type="ORF">BBI10_04070</name>
</gene>
<accession>A0A1C2ED81</accession>
<dbReference type="AlphaFoldDB" id="A0A1C2ED81"/>